<dbReference type="RefSeq" id="WP_176068859.1">
    <property type="nucleotide sequence ID" value="NZ_BJTG01000014.1"/>
</dbReference>
<dbReference type="Gene3D" id="2.130.10.10">
    <property type="entry name" value="YVTN repeat-like/Quinoprotein amine dehydrogenase"/>
    <property type="match status" value="1"/>
</dbReference>
<proteinExistence type="predicted"/>
<dbReference type="Proteomes" id="UP000503640">
    <property type="component" value="Unassembled WGS sequence"/>
</dbReference>
<keyword evidence="2" id="KW-0732">Signal</keyword>
<dbReference type="PROSITE" id="PS51257">
    <property type="entry name" value="PROKAR_LIPOPROTEIN"/>
    <property type="match status" value="1"/>
</dbReference>
<dbReference type="SUPFAM" id="SSF63829">
    <property type="entry name" value="Calcium-dependent phosphotriesterase"/>
    <property type="match status" value="1"/>
</dbReference>
<dbReference type="InterPro" id="IPR015943">
    <property type="entry name" value="WD40/YVTN_repeat-like_dom_sf"/>
</dbReference>
<feature type="signal peptide" evidence="2">
    <location>
        <begin position="1"/>
        <end position="18"/>
    </location>
</feature>
<dbReference type="AlphaFoldDB" id="A0A7I9VTD9"/>
<comment type="caution">
    <text evidence="3">The sequence shown here is derived from an EMBL/GenBank/DDBJ whole genome shotgun (WGS) entry which is preliminary data.</text>
</comment>
<feature type="compositionally biased region" description="Low complexity" evidence="1">
    <location>
        <begin position="54"/>
        <end position="77"/>
    </location>
</feature>
<protein>
    <submittedName>
        <fullName evidence="3">Uncharacterized protein</fullName>
    </submittedName>
</protein>
<name>A0A7I9VTD9_9BACT</name>
<evidence type="ECO:0000313" key="3">
    <source>
        <dbReference type="EMBL" id="GEJ59400.1"/>
    </source>
</evidence>
<dbReference type="EMBL" id="BJTG01000014">
    <property type="protein sequence ID" value="GEJ59400.1"/>
    <property type="molecule type" value="Genomic_DNA"/>
</dbReference>
<sequence length="541" mass="56102">MVLARRALAGFWCAAVLAACSGGSHPSSPASTGGGAPDDGGVTATGADGGAADGGTPDAGSPDAGAPDAGTDGGTALTPPFTKDGWTFYGTAQGLSRDVNDASADEGGNVYVAGGDALYAKRRGDAAFQRYDAAASGLTQNCYAGLPAESDPAFPAAINRVHPAPPGAPRLCPVVSVAGAAPGTAVVGLKGIGTDEDLDADWAQDSGGADLVQFDGAKLSRTRHLFLASPPQTVCVAPDASGRLVESRATSCPNPPDPFFWQVGRRKLRQVLRIAVNHQAGTPLYGDAFLGGTHASITAYLHDSAARGLRDRTAGQPAKWADAKDVWEHDHPAFWSNTRNAFLTGYTHAVAVDPRSGTPWCSNGFRTAWLRGYGADLHDDVWWLEPETAANPLWYDFWPDNAVPTESIDDNVESLAFCDDGTLWIGSSAHGLARRDPGGGVTYLSLPDPGTHGDSVYAVACDPSDQSVWIGLGWGGLLRWRDGQFTALDPAGLPDFARQPVRSIQIDRWSNPRIVYAAFMASADASGAISAGGGVAAYAGP</sequence>
<organism evidence="3 4">
    <name type="scientific">Anaeromyxobacter diazotrophicus</name>
    <dbReference type="NCBI Taxonomy" id="2590199"/>
    <lineage>
        <taxon>Bacteria</taxon>
        <taxon>Pseudomonadati</taxon>
        <taxon>Myxococcota</taxon>
        <taxon>Myxococcia</taxon>
        <taxon>Myxococcales</taxon>
        <taxon>Cystobacterineae</taxon>
        <taxon>Anaeromyxobacteraceae</taxon>
        <taxon>Anaeromyxobacter</taxon>
    </lineage>
</organism>
<reference evidence="4" key="1">
    <citation type="journal article" date="2020" name="Appl. Environ. Microbiol.">
        <title>Diazotrophic Anaeromyxobacter Isolates from Soils.</title>
        <authorList>
            <person name="Masuda Y."/>
            <person name="Yamanaka H."/>
            <person name="Xu Z.X."/>
            <person name="Shiratori Y."/>
            <person name="Aono T."/>
            <person name="Amachi S."/>
            <person name="Senoo K."/>
            <person name="Itoh H."/>
        </authorList>
    </citation>
    <scope>NUCLEOTIDE SEQUENCE [LARGE SCALE GENOMIC DNA]</scope>
    <source>
        <strain evidence="4">R267</strain>
    </source>
</reference>
<feature type="region of interest" description="Disordered" evidence="1">
    <location>
        <begin position="24"/>
        <end position="77"/>
    </location>
</feature>
<evidence type="ECO:0000256" key="2">
    <source>
        <dbReference type="SAM" id="SignalP"/>
    </source>
</evidence>
<gene>
    <name evidence="3" type="ORF">AMYX_41410</name>
</gene>
<accession>A0A7I9VTD9</accession>
<feature type="chain" id="PRO_5029788143" evidence="2">
    <location>
        <begin position="19"/>
        <end position="541"/>
    </location>
</feature>
<keyword evidence="4" id="KW-1185">Reference proteome</keyword>
<evidence type="ECO:0000256" key="1">
    <source>
        <dbReference type="SAM" id="MobiDB-lite"/>
    </source>
</evidence>
<evidence type="ECO:0000313" key="4">
    <source>
        <dbReference type="Proteomes" id="UP000503640"/>
    </source>
</evidence>